<dbReference type="Proteomes" id="UP000590749">
    <property type="component" value="Unassembled WGS sequence"/>
</dbReference>
<feature type="domain" description="GH26" evidence="5">
    <location>
        <begin position="9"/>
        <end position="174"/>
    </location>
</feature>
<proteinExistence type="inferred from homology"/>
<dbReference type="EMBL" id="JACHXF010000006">
    <property type="protein sequence ID" value="MBB3095764.1"/>
    <property type="molecule type" value="Genomic_DNA"/>
</dbReference>
<dbReference type="PROSITE" id="PS51764">
    <property type="entry name" value="GH26"/>
    <property type="match status" value="1"/>
</dbReference>
<sequence>MRRRALLGTAAAAVALATSDAAGPAAAAARKDRVPIRYLGMFRQEDPAAIAASVKNLYGATPASVMWFDSWASGRAFPLDEARMLWRRGIMPHYTWEPWNTALGPNDPGQIHLTDVIDGTWDRYIRARAEEFAAVRLPILVRWGHEFNGSWYPWGIANNNADPVAVRAGVPACP</sequence>
<dbReference type="RefSeq" id="WP_183220708.1">
    <property type="nucleotide sequence ID" value="NZ_BMPW01000004.1"/>
</dbReference>
<comment type="similarity">
    <text evidence="3">Belongs to the glycosyl hydrolase 26 family.</text>
</comment>
<keyword evidence="7" id="KW-1185">Reference proteome</keyword>
<comment type="caution">
    <text evidence="3">Lacks conserved residue(s) required for the propagation of feature annotation.</text>
</comment>
<evidence type="ECO:0000256" key="2">
    <source>
        <dbReference type="ARBA" id="ARBA00023295"/>
    </source>
</evidence>
<dbReference type="InterPro" id="IPR017853">
    <property type="entry name" value="GH"/>
</dbReference>
<gene>
    <name evidence="6" type="ORF">FHR83_003434</name>
</gene>
<evidence type="ECO:0000256" key="3">
    <source>
        <dbReference type="PROSITE-ProRule" id="PRU01100"/>
    </source>
</evidence>
<name>A0A7W5AGY5_9ACTN</name>
<dbReference type="Gene3D" id="3.20.20.80">
    <property type="entry name" value="Glycosidases"/>
    <property type="match status" value="1"/>
</dbReference>
<keyword evidence="4" id="KW-0732">Signal</keyword>
<comment type="caution">
    <text evidence="6">The sequence shown here is derived from an EMBL/GenBank/DDBJ whole genome shotgun (WGS) entry which is preliminary data.</text>
</comment>
<dbReference type="SUPFAM" id="SSF51445">
    <property type="entry name" value="(Trans)glycosidases"/>
    <property type="match status" value="1"/>
</dbReference>
<evidence type="ECO:0000313" key="7">
    <source>
        <dbReference type="Proteomes" id="UP000590749"/>
    </source>
</evidence>
<keyword evidence="2" id="KW-0326">Glycosidase</keyword>
<feature type="signal peptide" evidence="4">
    <location>
        <begin position="1"/>
        <end position="27"/>
    </location>
</feature>
<organism evidence="6 7">
    <name type="scientific">Actinoplanes campanulatus</name>
    <dbReference type="NCBI Taxonomy" id="113559"/>
    <lineage>
        <taxon>Bacteria</taxon>
        <taxon>Bacillati</taxon>
        <taxon>Actinomycetota</taxon>
        <taxon>Actinomycetes</taxon>
        <taxon>Micromonosporales</taxon>
        <taxon>Micromonosporaceae</taxon>
        <taxon>Actinoplanes</taxon>
    </lineage>
</organism>
<evidence type="ECO:0000256" key="4">
    <source>
        <dbReference type="SAM" id="SignalP"/>
    </source>
</evidence>
<evidence type="ECO:0000259" key="5">
    <source>
        <dbReference type="PROSITE" id="PS51764"/>
    </source>
</evidence>
<dbReference type="PROSITE" id="PS51318">
    <property type="entry name" value="TAT"/>
    <property type="match status" value="1"/>
</dbReference>
<reference evidence="6 7" key="1">
    <citation type="submission" date="2020-08" db="EMBL/GenBank/DDBJ databases">
        <title>Genomic Encyclopedia of Type Strains, Phase III (KMG-III): the genomes of soil and plant-associated and newly described type strains.</title>
        <authorList>
            <person name="Whitman W."/>
        </authorList>
    </citation>
    <scope>NUCLEOTIDE SEQUENCE [LARGE SCALE GENOMIC DNA]</scope>
    <source>
        <strain evidence="6 7">CECT 3287</strain>
    </source>
</reference>
<dbReference type="AlphaFoldDB" id="A0A7W5AGY5"/>
<accession>A0A7W5AGY5</accession>
<dbReference type="InterPro" id="IPR006311">
    <property type="entry name" value="TAT_signal"/>
</dbReference>
<protein>
    <recommendedName>
        <fullName evidence="5">GH26 domain-containing protein</fullName>
    </recommendedName>
</protein>
<feature type="chain" id="PRO_5031288489" description="GH26 domain-containing protein" evidence="4">
    <location>
        <begin position="28"/>
        <end position="174"/>
    </location>
</feature>
<dbReference type="InterPro" id="IPR022790">
    <property type="entry name" value="GH26_dom"/>
</dbReference>
<keyword evidence="1" id="KW-0378">Hydrolase</keyword>
<evidence type="ECO:0000313" key="6">
    <source>
        <dbReference type="EMBL" id="MBB3095764.1"/>
    </source>
</evidence>
<evidence type="ECO:0000256" key="1">
    <source>
        <dbReference type="ARBA" id="ARBA00022801"/>
    </source>
</evidence>
<dbReference type="GO" id="GO:0004553">
    <property type="term" value="F:hydrolase activity, hydrolyzing O-glycosyl compounds"/>
    <property type="evidence" value="ECO:0007669"/>
    <property type="project" value="InterPro"/>
</dbReference>